<sequence length="455" mass="51783">MAKKEICLSIPLLCAIPTFYEEAGQQDIALALQLGAEAVIHLKGSAMEKIRNETHSESVKHYEGEVAAVKREAAKEREKVEELLRKANQSLRGQEQTLQEYREKCQKEARASTLELVAMKDKQIYELREELARSMDSMGRKFDTLHNSLVKTLSSSKEKGELGEGIMEDLIKKAYDCDVSIISRGRETADIRMTRAEGAYFWEVKNYTRMVSKEEVEKFKRDLRLHPDVRGGILVSLNQGIVGKTRAGDIDLEFLEDGRFILYLSHLLKKDDVIFYLQTLRPFLECMEQKKHVAEETSDLQQKSRLILTLMRSHEQSIMKHKNSITGHKARIAAMFTEFQAYLSESESQVRTLLRVAVGSEDEMEGLVSDTSATLPLQIFSKDTLAAYSEKEREFVRWILEVCKVNGDGEIQIIELIGKGKGSGFSEKFVRGARECFQEGAWKKGAQVIRGLSWI</sequence>
<name>A0A6C0BJC3_9ZZZZ</name>
<feature type="coiled-coil region" evidence="1">
    <location>
        <begin position="59"/>
        <end position="111"/>
    </location>
</feature>
<organism evidence="2">
    <name type="scientific">viral metagenome</name>
    <dbReference type="NCBI Taxonomy" id="1070528"/>
    <lineage>
        <taxon>unclassified sequences</taxon>
        <taxon>metagenomes</taxon>
        <taxon>organismal metagenomes</taxon>
    </lineage>
</organism>
<keyword evidence="1" id="KW-0175">Coiled coil</keyword>
<proteinExistence type="predicted"/>
<evidence type="ECO:0000256" key="1">
    <source>
        <dbReference type="SAM" id="Coils"/>
    </source>
</evidence>
<dbReference type="AlphaFoldDB" id="A0A6C0BJC3"/>
<evidence type="ECO:0000313" key="2">
    <source>
        <dbReference type="EMBL" id="QHS92112.1"/>
    </source>
</evidence>
<evidence type="ECO:0008006" key="3">
    <source>
        <dbReference type="Google" id="ProtNLM"/>
    </source>
</evidence>
<accession>A0A6C0BJC3</accession>
<protein>
    <recommendedName>
        <fullName evidence="3">Restriction endonuclease type IV Mrr domain-containing protein</fullName>
    </recommendedName>
</protein>
<reference evidence="2" key="1">
    <citation type="journal article" date="2020" name="Nature">
        <title>Giant virus diversity and host interactions through global metagenomics.</title>
        <authorList>
            <person name="Schulz F."/>
            <person name="Roux S."/>
            <person name="Paez-Espino D."/>
            <person name="Jungbluth S."/>
            <person name="Walsh D.A."/>
            <person name="Denef V.J."/>
            <person name="McMahon K.D."/>
            <person name="Konstantinidis K.T."/>
            <person name="Eloe-Fadrosh E.A."/>
            <person name="Kyrpides N.C."/>
            <person name="Woyke T."/>
        </authorList>
    </citation>
    <scope>NUCLEOTIDE SEQUENCE</scope>
    <source>
        <strain evidence="2">GVMAG-M-3300013285-6</strain>
    </source>
</reference>
<dbReference type="EMBL" id="MN739169">
    <property type="protein sequence ID" value="QHS92112.1"/>
    <property type="molecule type" value="Genomic_DNA"/>
</dbReference>